<dbReference type="Pfam" id="PF00156">
    <property type="entry name" value="Pribosyltran"/>
    <property type="match status" value="1"/>
</dbReference>
<evidence type="ECO:0000256" key="1">
    <source>
        <dbReference type="ARBA" id="ARBA00008007"/>
    </source>
</evidence>
<comment type="caution">
    <text evidence="4">The sequence shown here is derived from an EMBL/GenBank/DDBJ whole genome shotgun (WGS) entry which is preliminary data.</text>
</comment>
<reference evidence="4" key="1">
    <citation type="submission" date="2022-09" db="EMBL/GenBank/DDBJ databases">
        <title>The genome sequence of Tsuneonella sp. YG55.</title>
        <authorList>
            <person name="Liu Y."/>
        </authorList>
    </citation>
    <scope>NUCLEOTIDE SEQUENCE</scope>
    <source>
        <strain evidence="4">YG55</strain>
    </source>
</reference>
<dbReference type="AlphaFoldDB" id="A0A9X2W1F9"/>
<keyword evidence="5" id="KW-1185">Reference proteome</keyword>
<dbReference type="InterPro" id="IPR000836">
    <property type="entry name" value="PRTase_dom"/>
</dbReference>
<dbReference type="InterPro" id="IPR044005">
    <property type="entry name" value="DZR_2"/>
</dbReference>
<feature type="domain" description="Double zinc ribbon" evidence="3">
    <location>
        <begin position="14"/>
        <end position="74"/>
    </location>
</feature>
<dbReference type="Pfam" id="PF18912">
    <property type="entry name" value="DZR_2"/>
    <property type="match status" value="1"/>
</dbReference>
<gene>
    <name evidence="4" type="ORF">N0B51_07275</name>
</gene>
<dbReference type="InterPro" id="IPR051910">
    <property type="entry name" value="ComF/GntX_DNA_util-trans"/>
</dbReference>
<dbReference type="Proteomes" id="UP001142648">
    <property type="component" value="Unassembled WGS sequence"/>
</dbReference>
<name>A0A9X2W1F9_9SPHN</name>
<dbReference type="SUPFAM" id="SSF53271">
    <property type="entry name" value="PRTase-like"/>
    <property type="match status" value="1"/>
</dbReference>
<organism evidence="4 5">
    <name type="scientific">Tsuneonella litorea</name>
    <dbReference type="NCBI Taxonomy" id="2976475"/>
    <lineage>
        <taxon>Bacteria</taxon>
        <taxon>Pseudomonadati</taxon>
        <taxon>Pseudomonadota</taxon>
        <taxon>Alphaproteobacteria</taxon>
        <taxon>Sphingomonadales</taxon>
        <taxon>Erythrobacteraceae</taxon>
        <taxon>Tsuneonella</taxon>
    </lineage>
</organism>
<dbReference type="RefSeq" id="WP_259961650.1">
    <property type="nucleotide sequence ID" value="NZ_JAOAMV010000003.1"/>
</dbReference>
<evidence type="ECO:0000259" key="3">
    <source>
        <dbReference type="Pfam" id="PF18912"/>
    </source>
</evidence>
<accession>A0A9X2W1F9</accession>
<evidence type="ECO:0000313" key="5">
    <source>
        <dbReference type="Proteomes" id="UP001142648"/>
    </source>
</evidence>
<proteinExistence type="inferred from homology"/>
<comment type="similarity">
    <text evidence="1">Belongs to the ComF/GntX family.</text>
</comment>
<evidence type="ECO:0000259" key="2">
    <source>
        <dbReference type="Pfam" id="PF00156"/>
    </source>
</evidence>
<feature type="domain" description="Phosphoribosyltransferase" evidence="2">
    <location>
        <begin position="148"/>
        <end position="242"/>
    </location>
</feature>
<dbReference type="PANTHER" id="PTHR47505">
    <property type="entry name" value="DNA UTILIZATION PROTEIN YHGH"/>
    <property type="match status" value="1"/>
</dbReference>
<dbReference type="PANTHER" id="PTHR47505:SF1">
    <property type="entry name" value="DNA UTILIZATION PROTEIN YHGH"/>
    <property type="match status" value="1"/>
</dbReference>
<dbReference type="InterPro" id="IPR029057">
    <property type="entry name" value="PRTase-like"/>
</dbReference>
<sequence length="247" mass="26063">MSVAATFRQGLAPLVDLVFPPRCPLCGGAIGAQTGLCAACWSALVIPGEPSCAKCQRPFGEAQVGEGAVCAPCLARPPRHDGIAAGTLYGEGSRKLVLAFKHGRRIALAPMLARLIAARLPQLEGEWIVVPVPLHRWRLWARGYNQAALLAREIARLAGARLHVDALKRIRRTPALGGLGRKARARTLAGAIAVTGRRRHAIEGAQVILVDDVLTSGATSDACVRALKRAGASKVVVACFARVIDEA</sequence>
<dbReference type="EMBL" id="JAOAMV010000003">
    <property type="protein sequence ID" value="MCT2558779.1"/>
    <property type="molecule type" value="Genomic_DNA"/>
</dbReference>
<dbReference type="Gene3D" id="3.40.50.2020">
    <property type="match status" value="1"/>
</dbReference>
<evidence type="ECO:0000313" key="4">
    <source>
        <dbReference type="EMBL" id="MCT2558779.1"/>
    </source>
</evidence>
<dbReference type="CDD" id="cd06223">
    <property type="entry name" value="PRTases_typeI"/>
    <property type="match status" value="1"/>
</dbReference>
<protein>
    <submittedName>
        <fullName evidence="4">ComF family protein</fullName>
    </submittedName>
</protein>